<dbReference type="InterPro" id="IPR001761">
    <property type="entry name" value="Peripla_BP/Lac1_sug-bd_dom"/>
</dbReference>
<keyword evidence="3" id="KW-0804">Transcription</keyword>
<dbReference type="RefSeq" id="WP_062744065.1">
    <property type="nucleotide sequence ID" value="NZ_CP022725.1"/>
</dbReference>
<dbReference type="Gene3D" id="3.40.50.2300">
    <property type="match status" value="2"/>
</dbReference>
<sequence length="328" mass="36301">MSLKAIASTLGLSVTTISRALNGYDDVAQETRLRIEQEARRIGYRPNAVARRLKTGRTNAVGLLFPVTPLPFNDISFVEMMGATAQSLARFDIDLLIIADETHDDHRGMQRMLRTHCVDALIVAHTARQDSRLITLQRLGFPFLALGRSDLDQPYAWFDFDNHAGPALAVNHYAGCGLQRFAWLGSHHDQTFVDQRRQGFLDALAQRGLVNNACWQVEPTRREGYRLTRQMLAQHPQPQVIVTDCNMLGDGAAIALREAGRLTGPQQIVLVVYDGLPADSVVSDPVASIVQATRPDVGQQVAAMAQKLIEGHDVATLQVLWQPELKLP</sequence>
<keyword evidence="2 5" id="KW-0238">DNA-binding</keyword>
<evidence type="ECO:0000313" key="6">
    <source>
        <dbReference type="EMBL" id="TKJ92537.1"/>
    </source>
</evidence>
<dbReference type="SMART" id="SM00354">
    <property type="entry name" value="HTH_LACI"/>
    <property type="match status" value="1"/>
</dbReference>
<evidence type="ECO:0000256" key="1">
    <source>
        <dbReference type="ARBA" id="ARBA00023015"/>
    </source>
</evidence>
<dbReference type="InterPro" id="IPR000843">
    <property type="entry name" value="HTH_LacI"/>
</dbReference>
<dbReference type="AlphaFoldDB" id="A0A357U1J3"/>
<keyword evidence="1" id="KW-0805">Transcription regulation</keyword>
<evidence type="ECO:0000313" key="8">
    <source>
        <dbReference type="Proteomes" id="UP000661012"/>
    </source>
</evidence>
<dbReference type="OrthoDB" id="9798934at2"/>
<dbReference type="EMBL" id="JACYNN010000012">
    <property type="protein sequence ID" value="MBD8107872.1"/>
    <property type="molecule type" value="Genomic_DNA"/>
</dbReference>
<name>A0A357U1J3_9GAMM</name>
<dbReference type="SUPFAM" id="SSF47413">
    <property type="entry name" value="lambda repressor-like DNA-binding domains"/>
    <property type="match status" value="1"/>
</dbReference>
<dbReference type="GeneID" id="67474580"/>
<dbReference type="PANTHER" id="PTHR30146">
    <property type="entry name" value="LACI-RELATED TRANSCRIPTIONAL REPRESSOR"/>
    <property type="match status" value="1"/>
</dbReference>
<dbReference type="InterPro" id="IPR028082">
    <property type="entry name" value="Peripla_BP_I"/>
</dbReference>
<dbReference type="Pfam" id="PF00532">
    <property type="entry name" value="Peripla_BP_1"/>
    <property type="match status" value="1"/>
</dbReference>
<reference evidence="5 8" key="2">
    <citation type="journal article" date="2020" name="FEMS Microbiol. Ecol.">
        <title>Temporal dynamics of bacterial communities during seed development and maturation.</title>
        <authorList>
            <person name="Chesneau G."/>
            <person name="Torres-Cortes G."/>
            <person name="Briand M."/>
            <person name="Darrasse A."/>
            <person name="Preveaux A."/>
            <person name="Marais C."/>
            <person name="Jacques M.A."/>
            <person name="Shade A."/>
            <person name="Barret M."/>
        </authorList>
    </citation>
    <scope>NUCLEOTIDE SEQUENCE [LARGE SCALE GENOMIC DNA]</scope>
    <source>
        <strain evidence="5 8">CFBP13732</strain>
    </source>
</reference>
<evidence type="ECO:0000256" key="2">
    <source>
        <dbReference type="ARBA" id="ARBA00023125"/>
    </source>
</evidence>
<evidence type="ECO:0000256" key="3">
    <source>
        <dbReference type="ARBA" id="ARBA00023163"/>
    </source>
</evidence>
<protein>
    <submittedName>
        <fullName evidence="5">LacI family DNA-binding transcriptional regulator</fullName>
    </submittedName>
    <submittedName>
        <fullName evidence="6">LacI family transcriptional regulator</fullName>
    </submittedName>
</protein>
<dbReference type="PROSITE" id="PS50932">
    <property type="entry name" value="HTH_LACI_2"/>
    <property type="match status" value="1"/>
</dbReference>
<dbReference type="Gene3D" id="1.10.260.40">
    <property type="entry name" value="lambda repressor-like DNA-binding domains"/>
    <property type="match status" value="1"/>
</dbReference>
<feature type="domain" description="HTH lacI-type" evidence="4">
    <location>
        <begin position="1"/>
        <end position="55"/>
    </location>
</feature>
<dbReference type="GO" id="GO:0000976">
    <property type="term" value="F:transcription cis-regulatory region binding"/>
    <property type="evidence" value="ECO:0007669"/>
    <property type="project" value="TreeGrafter"/>
</dbReference>
<dbReference type="Proteomes" id="UP000661012">
    <property type="component" value="Unassembled WGS sequence"/>
</dbReference>
<reference evidence="6 7" key="1">
    <citation type="journal article" date="2019" name="Sci. Rep.">
        <title>Differences in resource use lead to coexistence of seed-transmitted microbial populations.</title>
        <authorList>
            <person name="Torres-Cortes G."/>
            <person name="Garcia B.J."/>
            <person name="Compant S."/>
            <person name="Rezki S."/>
            <person name="Jones P."/>
            <person name="Preveaux A."/>
            <person name="Briand M."/>
            <person name="Roulet A."/>
            <person name="Bouchez O."/>
            <person name="Jacobson D."/>
            <person name="Barret M."/>
        </authorList>
    </citation>
    <scope>NUCLEOTIDE SEQUENCE [LARGE SCALE GENOMIC DNA]</scope>
    <source>
        <strain evidence="6 7">CFBP13511</strain>
    </source>
</reference>
<comment type="caution">
    <text evidence="6">The sequence shown here is derived from an EMBL/GenBank/DDBJ whole genome shotgun (WGS) entry which is preliminary data.</text>
</comment>
<accession>A0A357U1J3</accession>
<organism evidence="6 7">
    <name type="scientific">Erwinia persicina</name>
    <dbReference type="NCBI Taxonomy" id="55211"/>
    <lineage>
        <taxon>Bacteria</taxon>
        <taxon>Pseudomonadati</taxon>
        <taxon>Pseudomonadota</taxon>
        <taxon>Gammaproteobacteria</taxon>
        <taxon>Enterobacterales</taxon>
        <taxon>Erwiniaceae</taxon>
        <taxon>Erwinia</taxon>
    </lineage>
</organism>
<dbReference type="Pfam" id="PF00356">
    <property type="entry name" value="LacI"/>
    <property type="match status" value="1"/>
</dbReference>
<dbReference type="Proteomes" id="UP000306393">
    <property type="component" value="Unassembled WGS sequence"/>
</dbReference>
<dbReference type="KEGG" id="epe:CI789_18925"/>
<proteinExistence type="predicted"/>
<dbReference type="SUPFAM" id="SSF53822">
    <property type="entry name" value="Periplasmic binding protein-like I"/>
    <property type="match status" value="1"/>
</dbReference>
<dbReference type="PANTHER" id="PTHR30146:SF109">
    <property type="entry name" value="HTH-TYPE TRANSCRIPTIONAL REGULATOR GALS"/>
    <property type="match status" value="1"/>
</dbReference>
<dbReference type="STRING" id="1219360.GCA_001571305_01584"/>
<dbReference type="InterPro" id="IPR010982">
    <property type="entry name" value="Lambda_DNA-bd_dom_sf"/>
</dbReference>
<keyword evidence="8" id="KW-1185">Reference proteome</keyword>
<evidence type="ECO:0000313" key="7">
    <source>
        <dbReference type="Proteomes" id="UP000306393"/>
    </source>
</evidence>
<evidence type="ECO:0000313" key="5">
    <source>
        <dbReference type="EMBL" id="MBD8107872.1"/>
    </source>
</evidence>
<gene>
    <name evidence="6" type="ORF">EpCFBP13511_06970</name>
    <name evidence="5" type="ORF">IFT93_15835</name>
</gene>
<dbReference type="EMBL" id="QGAC01000005">
    <property type="protein sequence ID" value="TKJ92537.1"/>
    <property type="molecule type" value="Genomic_DNA"/>
</dbReference>
<dbReference type="GO" id="GO:0003700">
    <property type="term" value="F:DNA-binding transcription factor activity"/>
    <property type="evidence" value="ECO:0007669"/>
    <property type="project" value="TreeGrafter"/>
</dbReference>
<dbReference type="CDD" id="cd01392">
    <property type="entry name" value="HTH_LacI"/>
    <property type="match status" value="1"/>
</dbReference>
<evidence type="ECO:0000259" key="4">
    <source>
        <dbReference type="PROSITE" id="PS50932"/>
    </source>
</evidence>